<protein>
    <submittedName>
        <fullName evidence="2">Cell shape-determining protein</fullName>
    </submittedName>
</protein>
<keyword evidence="1" id="KW-0812">Transmembrane</keyword>
<proteinExistence type="predicted"/>
<feature type="transmembrane region" description="Helical" evidence="1">
    <location>
        <begin position="7"/>
        <end position="27"/>
    </location>
</feature>
<evidence type="ECO:0000313" key="2">
    <source>
        <dbReference type="EMBL" id="RXI46184.1"/>
    </source>
</evidence>
<comment type="caution">
    <text evidence="2">The sequence shown here is derived from an EMBL/GenBank/DDBJ whole genome shotgun (WGS) entry which is preliminary data.</text>
</comment>
<dbReference type="Proteomes" id="UP000290921">
    <property type="component" value="Unassembled WGS sequence"/>
</dbReference>
<dbReference type="RefSeq" id="WP_129030784.1">
    <property type="nucleotide sequence ID" value="NZ_QMAP01000011.1"/>
</dbReference>
<name>A0A4Q0VC35_CLOTA</name>
<dbReference type="EMBL" id="QMAP01000011">
    <property type="protein sequence ID" value="RXI46184.1"/>
    <property type="molecule type" value="Genomic_DNA"/>
</dbReference>
<gene>
    <name evidence="2" type="ORF">DP130_11515</name>
</gene>
<keyword evidence="1" id="KW-0472">Membrane</keyword>
<sequence length="539" mass="60622">MNKKIYSVLIVLFLIVSMVLIYFVMPVFSVKFYSFYIVFIINSILISIILSLKKNKDKDKANFKIFLIPTALIGLFILMFIISLPIFRANSYKGLLPTPKYEEFSKNINPIDIKEIPTVNQRYAELLADKKLGEETSLGSKVELGILTLQNVNGKLYYVAPLVHSGFMKWLLNDSTPGYITVSATNDKDVKLVTKLNGKDIKIKYQPKAFLNDDLKRHIYLKGTINKGITDLTFELDDKGNPYFTATIYENKIGLSGQKAVGTAIVNPETGEVKKYTVENTPKWVDRIQPEPLVENNLKKWGKYIKGFFNFSGQDKLKTTEGTGVIYNNGKCYYYTGLTSIGKDESSIGFALIDTRTQQTRIFKIAGATETASMKSAEGKVQNLGYTSTFPILINVDNIPTYFTTLNDKNDLTKMFAMISVTDYNIIGTGENITECKSNYIKNLASKGNLINVGSTGKEENITDTIERINSYVVGNSTIYTFVLKSHKDKIFNAGISISDELPITKEGDKVNIRYVDTKQDIINITSFDNIEFSQQSDK</sequence>
<feature type="transmembrane region" description="Helical" evidence="1">
    <location>
        <begin position="65"/>
        <end position="87"/>
    </location>
</feature>
<keyword evidence="1" id="KW-1133">Transmembrane helix</keyword>
<organism evidence="2 3">
    <name type="scientific">Clostridium tetani</name>
    <dbReference type="NCBI Taxonomy" id="1513"/>
    <lineage>
        <taxon>Bacteria</taxon>
        <taxon>Bacillati</taxon>
        <taxon>Bacillota</taxon>
        <taxon>Clostridia</taxon>
        <taxon>Eubacteriales</taxon>
        <taxon>Clostridiaceae</taxon>
        <taxon>Clostridium</taxon>
    </lineage>
</organism>
<evidence type="ECO:0000313" key="3">
    <source>
        <dbReference type="Proteomes" id="UP000290921"/>
    </source>
</evidence>
<evidence type="ECO:0000256" key="1">
    <source>
        <dbReference type="SAM" id="Phobius"/>
    </source>
</evidence>
<reference evidence="2 3" key="1">
    <citation type="submission" date="2018-06" db="EMBL/GenBank/DDBJ databases">
        <title>Genome conservation of Clostridium tetani.</title>
        <authorList>
            <person name="Bruggemann H."/>
            <person name="Popoff M.R."/>
        </authorList>
    </citation>
    <scope>NUCLEOTIDE SEQUENCE [LARGE SCALE GENOMIC DNA]</scope>
    <source>
        <strain evidence="2 3">2017.061</strain>
    </source>
</reference>
<accession>A0A4Q0VC35</accession>
<dbReference type="AlphaFoldDB" id="A0A4Q0VC35"/>
<feature type="transmembrane region" description="Helical" evidence="1">
    <location>
        <begin position="33"/>
        <end position="53"/>
    </location>
</feature>